<dbReference type="SUPFAM" id="SSF53613">
    <property type="entry name" value="Ribokinase-like"/>
    <property type="match status" value="1"/>
</dbReference>
<evidence type="ECO:0000313" key="7">
    <source>
        <dbReference type="EMBL" id="KPH72648.1"/>
    </source>
</evidence>
<protein>
    <submittedName>
        <fullName evidence="7">2-keto-3-deoxygluconate kinase</fullName>
    </submittedName>
</protein>
<dbReference type="Proteomes" id="UP000037854">
    <property type="component" value="Unassembled WGS sequence"/>
</dbReference>
<comment type="similarity">
    <text evidence="1">Belongs to the carbohydrate kinase PfkB family.</text>
</comment>
<organism evidence="7 8">
    <name type="scientific">Oceanobacillus caeni</name>
    <dbReference type="NCBI Taxonomy" id="405946"/>
    <lineage>
        <taxon>Bacteria</taxon>
        <taxon>Bacillati</taxon>
        <taxon>Bacillota</taxon>
        <taxon>Bacilli</taxon>
        <taxon>Bacillales</taxon>
        <taxon>Bacillaceae</taxon>
        <taxon>Oceanobacillus</taxon>
    </lineage>
</organism>
<dbReference type="GO" id="GO:0016301">
    <property type="term" value="F:kinase activity"/>
    <property type="evidence" value="ECO:0007669"/>
    <property type="project" value="UniProtKB-KW"/>
</dbReference>
<dbReference type="Pfam" id="PF00294">
    <property type="entry name" value="PfkB"/>
    <property type="match status" value="1"/>
</dbReference>
<dbReference type="EMBL" id="LGTK01000052">
    <property type="protein sequence ID" value="KPH72648.1"/>
    <property type="molecule type" value="Genomic_DNA"/>
</dbReference>
<proteinExistence type="inferred from homology"/>
<keyword evidence="8" id="KW-1185">Reference proteome</keyword>
<evidence type="ECO:0000256" key="4">
    <source>
        <dbReference type="ARBA" id="ARBA00022777"/>
    </source>
</evidence>
<dbReference type="InterPro" id="IPR011611">
    <property type="entry name" value="PfkB_dom"/>
</dbReference>
<dbReference type="InterPro" id="IPR029056">
    <property type="entry name" value="Ribokinase-like"/>
</dbReference>
<name>A0ABR5MH75_9BACI</name>
<keyword evidence="5" id="KW-0067">ATP-binding</keyword>
<evidence type="ECO:0000313" key="8">
    <source>
        <dbReference type="Proteomes" id="UP000037854"/>
    </source>
</evidence>
<evidence type="ECO:0000259" key="6">
    <source>
        <dbReference type="Pfam" id="PF00294"/>
    </source>
</evidence>
<dbReference type="InterPro" id="IPR002173">
    <property type="entry name" value="Carboh/pur_kinase_PfkB_CS"/>
</dbReference>
<dbReference type="PANTHER" id="PTHR43085:SF1">
    <property type="entry name" value="PSEUDOURIDINE KINASE-RELATED"/>
    <property type="match status" value="1"/>
</dbReference>
<evidence type="ECO:0000256" key="5">
    <source>
        <dbReference type="ARBA" id="ARBA00022840"/>
    </source>
</evidence>
<evidence type="ECO:0000256" key="2">
    <source>
        <dbReference type="ARBA" id="ARBA00022679"/>
    </source>
</evidence>
<keyword evidence="3" id="KW-0547">Nucleotide-binding</keyword>
<evidence type="ECO:0000256" key="3">
    <source>
        <dbReference type="ARBA" id="ARBA00022741"/>
    </source>
</evidence>
<comment type="caution">
    <text evidence="7">The sequence shown here is derived from an EMBL/GenBank/DDBJ whole genome shotgun (WGS) entry which is preliminary data.</text>
</comment>
<dbReference type="CDD" id="cd01166">
    <property type="entry name" value="KdgK"/>
    <property type="match status" value="1"/>
</dbReference>
<accession>A0ABR5MH75</accession>
<dbReference type="PROSITE" id="PS00584">
    <property type="entry name" value="PFKB_KINASES_2"/>
    <property type="match status" value="1"/>
</dbReference>
<dbReference type="InterPro" id="IPR050306">
    <property type="entry name" value="PfkB_Carbo_kinase"/>
</dbReference>
<dbReference type="PANTHER" id="PTHR43085">
    <property type="entry name" value="HEXOKINASE FAMILY MEMBER"/>
    <property type="match status" value="1"/>
</dbReference>
<keyword evidence="4 7" id="KW-0418">Kinase</keyword>
<sequence length="325" mass="35824">MKRDLEVARLNDVITIGEAMITFNPESTGPLKFINRFEKKVGGAELNLAIGVSRLGLKAGWISRLGNDEFGKYIKTFARGEGIDVSQVAHVNGYPTSLNFKEIREDGSGKTFYYRNQSPTLTLGPTDLDEVFFKQAKILHLTGIYPAIGEINKQVIFKAIDLAKKHSLKISFDPNIRLRMWSKEEASKVLYEILPHVDILLAGAEEMDIIIGEKDPDRIIEKAKELGISYVAIKQGDKGSVGYHDGETILSPAIKASKVADTVGAGDGFNAGFLYGIINGWTLDKTLHFANTIGSMVVSVLGDNEGLPYYEDIQEKLGEIEAIER</sequence>
<keyword evidence="2" id="KW-0808">Transferase</keyword>
<feature type="domain" description="Carbohydrate kinase PfkB" evidence="6">
    <location>
        <begin position="12"/>
        <end position="308"/>
    </location>
</feature>
<evidence type="ECO:0000256" key="1">
    <source>
        <dbReference type="ARBA" id="ARBA00010688"/>
    </source>
</evidence>
<reference evidence="7 8" key="1">
    <citation type="submission" date="2015-07" db="EMBL/GenBank/DDBJ databases">
        <title>High-quality draft genome sequence of Oceanobacillus caeni HM6, a bacillus isolated from a human feces.</title>
        <authorList>
            <person name="Kumar J."/>
            <person name="Verma M.K."/>
            <person name="Pandey R."/>
            <person name="Bhambi M."/>
            <person name="Chauhan N."/>
        </authorList>
    </citation>
    <scope>NUCLEOTIDE SEQUENCE [LARGE SCALE GENOMIC DNA]</scope>
    <source>
        <strain evidence="7 8">HM6</strain>
    </source>
</reference>
<dbReference type="Gene3D" id="3.40.1190.20">
    <property type="match status" value="1"/>
</dbReference>
<gene>
    <name evidence="7" type="ORF">AFL42_13125</name>
</gene>